<dbReference type="STRING" id="4846.A0A367J0J3"/>
<protein>
    <recommendedName>
        <fullName evidence="1">Helicase Sen1 N-terminal domain-containing protein</fullName>
    </recommendedName>
</protein>
<dbReference type="Proteomes" id="UP000253551">
    <property type="component" value="Unassembled WGS sequence"/>
</dbReference>
<evidence type="ECO:0000313" key="2">
    <source>
        <dbReference type="EMBL" id="RCH83468.1"/>
    </source>
</evidence>
<evidence type="ECO:0000259" key="1">
    <source>
        <dbReference type="Pfam" id="PF12726"/>
    </source>
</evidence>
<dbReference type="EMBL" id="PJQM01004735">
    <property type="protein sequence ID" value="RCH83468.1"/>
    <property type="molecule type" value="Genomic_DNA"/>
</dbReference>
<comment type="caution">
    <text evidence="2">The sequence shown here is derived from an EMBL/GenBank/DDBJ whole genome shotgun (WGS) entry which is preliminary data.</text>
</comment>
<dbReference type="AlphaFoldDB" id="A0A367J0J3"/>
<reference evidence="2 3" key="1">
    <citation type="journal article" date="2018" name="G3 (Bethesda)">
        <title>Phylogenetic and Phylogenomic Definition of Rhizopus Species.</title>
        <authorList>
            <person name="Gryganskyi A.P."/>
            <person name="Golan J."/>
            <person name="Dolatabadi S."/>
            <person name="Mondo S."/>
            <person name="Robb S."/>
            <person name="Idnurm A."/>
            <person name="Muszewska A."/>
            <person name="Steczkiewicz K."/>
            <person name="Masonjones S."/>
            <person name="Liao H.L."/>
            <person name="Gajdeczka M.T."/>
            <person name="Anike F."/>
            <person name="Vuek A."/>
            <person name="Anishchenko I.M."/>
            <person name="Voigt K."/>
            <person name="de Hoog G.S."/>
            <person name="Smith M.E."/>
            <person name="Heitman J."/>
            <person name="Vilgalys R."/>
            <person name="Stajich J.E."/>
        </authorList>
    </citation>
    <scope>NUCLEOTIDE SEQUENCE [LARGE SCALE GENOMIC DNA]</scope>
    <source>
        <strain evidence="2 3">LSU 92-RS-03</strain>
    </source>
</reference>
<feature type="non-terminal residue" evidence="2">
    <location>
        <position position="1"/>
    </location>
</feature>
<name>A0A367J0J3_RHIST</name>
<keyword evidence="3" id="KW-1185">Reference proteome</keyword>
<organism evidence="2 3">
    <name type="scientific">Rhizopus stolonifer</name>
    <name type="common">Rhizopus nigricans</name>
    <dbReference type="NCBI Taxonomy" id="4846"/>
    <lineage>
        <taxon>Eukaryota</taxon>
        <taxon>Fungi</taxon>
        <taxon>Fungi incertae sedis</taxon>
        <taxon>Mucoromycota</taxon>
        <taxon>Mucoromycotina</taxon>
        <taxon>Mucoromycetes</taxon>
        <taxon>Mucorales</taxon>
        <taxon>Mucorineae</taxon>
        <taxon>Rhizopodaceae</taxon>
        <taxon>Rhizopus</taxon>
    </lineage>
</organism>
<dbReference type="Pfam" id="PF12726">
    <property type="entry name" value="SEN1_N"/>
    <property type="match status" value="1"/>
</dbReference>
<feature type="domain" description="Helicase Sen1 N-terminal" evidence="1">
    <location>
        <begin position="1"/>
        <end position="524"/>
    </location>
</feature>
<accession>A0A367J0J3</accession>
<evidence type="ECO:0000313" key="3">
    <source>
        <dbReference type="Proteomes" id="UP000253551"/>
    </source>
</evidence>
<sequence>TCSNCAKYYQLSKVLVRQRYEELFPQQTVHQFFQLLNEFDLLRIQSTLQTSVIRFALTDHVVCALIEIVFSPHLLSFENCDRLFCTMFDQIQKTGLFPTLDTDSASHLFRLSLHHHRVVRFWSRKLLERFISIEEYRPTDLENICVDLLCSLSGKSMTADFPQTDHVGERWKTLRLLASTVSPTLLETSLIVSRVSMPDLIRQQLATPSEWLSEILKTMTIMLIKLQRTFWGEIKEDSDIYDAIIKQICEHHVFQSVMKIAREGNVGKILQRDGSRYPEDKLMAKIKSILEWMYPYWSSLRQSPVEHRMTEKILDTTFGYFQMDTWGVMSRAYCAELGLQMIEQCLSDDSVPMTKIEEYIPRIVSFAHVDATSLPVIVRHMPKVALNILGDLMDKHTSSVLLAYQSLSIEEPVESSASYQAIWNALMFHIAKQPSNRFVLLLLKSYASIATIDLPNISQQKNLLDTPHVAEQIHTIHNHVLQILSQISLDQETKQALSTEEMIKPLLHLWISPYYELRTWVTQIGNLESFLQTPRILEALNTILQEYMLLFDSELDIFRSIPPLTQVLRASVGLVQSEPDQARTFWDLCWKTNAIVIERGLSWAEIYKPREVVDALIPVLDIGQGLLAHKDTDLAYHHVCSSTESLSHWIYVTRQDVISRLMPLLISLLNLLKGQQLKISVEAYDRLMTAATGVNSSKLSAAEKEALFMAL</sequence>
<dbReference type="InterPro" id="IPR024481">
    <property type="entry name" value="Helicase_Sen1_N"/>
</dbReference>
<feature type="non-terminal residue" evidence="2">
    <location>
        <position position="711"/>
    </location>
</feature>
<gene>
    <name evidence="2" type="ORF">CU098_003958</name>
</gene>
<proteinExistence type="predicted"/>
<dbReference type="OrthoDB" id="6513042at2759"/>